<comment type="catalytic activity">
    <reaction evidence="13 14">
        <text>2,5-diamino-6-hydroxy-4-(5-phosphoribosylamino)-pyrimidine + H2O + H(+) = 5-amino-6-(5-phospho-D-ribosylamino)uracil + NH4(+)</text>
        <dbReference type="Rhea" id="RHEA:21868"/>
        <dbReference type="ChEBI" id="CHEBI:15377"/>
        <dbReference type="ChEBI" id="CHEBI:15378"/>
        <dbReference type="ChEBI" id="CHEBI:28938"/>
        <dbReference type="ChEBI" id="CHEBI:58453"/>
        <dbReference type="ChEBI" id="CHEBI:58614"/>
        <dbReference type="EC" id="3.5.4.26"/>
    </reaction>
</comment>
<dbReference type="SUPFAM" id="SSF53597">
    <property type="entry name" value="Dihydrofolate reductase-like"/>
    <property type="match status" value="1"/>
</dbReference>
<gene>
    <name evidence="16" type="primary">ribD</name>
    <name evidence="16" type="ORF">LVY72_19425</name>
</gene>
<keyword evidence="7 14" id="KW-0479">Metal-binding</keyword>
<dbReference type="Pfam" id="PF00383">
    <property type="entry name" value="dCMP_cyt_deam_1"/>
    <property type="match status" value="1"/>
</dbReference>
<evidence type="ECO:0000256" key="9">
    <source>
        <dbReference type="ARBA" id="ARBA00022857"/>
    </source>
</evidence>
<dbReference type="InterPro" id="IPR004794">
    <property type="entry name" value="Eubact_RibD"/>
</dbReference>
<keyword evidence="11" id="KW-0511">Multifunctional enzyme</keyword>
<dbReference type="PROSITE" id="PS00903">
    <property type="entry name" value="CYT_DCMP_DEAMINASES_1"/>
    <property type="match status" value="1"/>
</dbReference>
<evidence type="ECO:0000256" key="5">
    <source>
        <dbReference type="ARBA" id="ARBA00007417"/>
    </source>
</evidence>
<dbReference type="EC" id="3.5.4.26" evidence="14"/>
<evidence type="ECO:0000256" key="8">
    <source>
        <dbReference type="ARBA" id="ARBA00022833"/>
    </source>
</evidence>
<dbReference type="SUPFAM" id="SSF53927">
    <property type="entry name" value="Cytidine deaminase-like"/>
    <property type="match status" value="1"/>
</dbReference>
<dbReference type="InterPro" id="IPR002734">
    <property type="entry name" value="RibDG_C"/>
</dbReference>
<dbReference type="PROSITE" id="PS51747">
    <property type="entry name" value="CYT_DCMP_DEAMINASES_2"/>
    <property type="match status" value="1"/>
</dbReference>
<comment type="similarity">
    <text evidence="4 14">In the N-terminal section; belongs to the cytidine and deoxycytidylate deaminase family.</text>
</comment>
<comment type="function">
    <text evidence="1 14">Converts 2,5-diamino-6-(ribosylamino)-4(3h)-pyrimidinone 5'-phosphate into 5-amino-6-(ribosylamino)-2,4(1h,3h)-pyrimidinedione 5'-phosphate.</text>
</comment>
<dbReference type="InterPro" id="IPR050765">
    <property type="entry name" value="Riboflavin_Biosynth_HTPR"/>
</dbReference>
<dbReference type="EC" id="1.1.1.193" evidence="14"/>
<evidence type="ECO:0000313" key="17">
    <source>
        <dbReference type="Proteomes" id="UP001165368"/>
    </source>
</evidence>
<dbReference type="InterPro" id="IPR002125">
    <property type="entry name" value="CMP_dCMP_dom"/>
</dbReference>
<dbReference type="PIRSF" id="PIRSF006769">
    <property type="entry name" value="RibD"/>
    <property type="match status" value="1"/>
</dbReference>
<keyword evidence="9 14" id="KW-0521">NADP</keyword>
<protein>
    <recommendedName>
        <fullName evidence="14">Riboflavin biosynthesis protein RibD</fullName>
    </recommendedName>
    <domain>
        <recommendedName>
            <fullName evidence="14">Diaminohydroxyphosphoribosylaminopyrimidine deaminase</fullName>
            <shortName evidence="14">DRAP deaminase</shortName>
            <ecNumber evidence="14">3.5.4.26</ecNumber>
        </recommendedName>
        <alternativeName>
            <fullName evidence="14">Riboflavin-specific deaminase</fullName>
        </alternativeName>
    </domain>
    <domain>
        <recommendedName>
            <fullName evidence="14">5-amino-6-(5-phosphoribosylamino)uracil reductase</fullName>
            <ecNumber evidence="14">1.1.1.193</ecNumber>
        </recommendedName>
        <alternativeName>
            <fullName evidence="14">HTP reductase</fullName>
        </alternativeName>
    </domain>
</protein>
<dbReference type="RefSeq" id="WP_237825330.1">
    <property type="nucleotide sequence ID" value="NZ_JAKLTQ010000020.1"/>
</dbReference>
<sequence length="364" mass="37180">MSAPAASAAFPTAFSPAETHAMQVALDAARQGPRGANPLVGAVVLDPSGEILSVGHHRGAGTPHAEVDALAGLRAHGPLPELSACTMVVTLEPCNHHGRTGPCAAAIADAGIGAVVYAAADPTAEAAGGAAYLADAGVAVRGGLSAEQALELNQRWFRARAEGRPFTTLHIAQTLDGLIAAADGTSQWITGEAARLDSHGIRARVDAIVAGTGTVLADNPRLTARDAGGRELERQPLRVVLGRRGVPEDAAVRGTDGRFLQLDGRDPAAVLGELAARGAGHVMIEGGATVAGAFLAADLVDELVLYLAPLMLGTGTRSTGDLGIASLADASRWRWDPAGPARPLGADLRLTLEPLPLARHNERP</sequence>
<keyword evidence="17" id="KW-1185">Reference proteome</keyword>
<proteinExistence type="inferred from homology"/>
<evidence type="ECO:0000256" key="2">
    <source>
        <dbReference type="ARBA" id="ARBA00004882"/>
    </source>
</evidence>
<comment type="similarity">
    <text evidence="5 14">In the C-terminal section; belongs to the HTP reductase family.</text>
</comment>
<accession>A0ABS9LBL0</accession>
<dbReference type="NCBIfam" id="TIGR00326">
    <property type="entry name" value="eubact_ribD"/>
    <property type="match status" value="1"/>
</dbReference>
<comment type="catalytic activity">
    <reaction evidence="12 14">
        <text>5-amino-6-(5-phospho-D-ribitylamino)uracil + NADP(+) = 5-amino-6-(5-phospho-D-ribosylamino)uracil + NADPH + H(+)</text>
        <dbReference type="Rhea" id="RHEA:17845"/>
        <dbReference type="ChEBI" id="CHEBI:15378"/>
        <dbReference type="ChEBI" id="CHEBI:57783"/>
        <dbReference type="ChEBI" id="CHEBI:58349"/>
        <dbReference type="ChEBI" id="CHEBI:58421"/>
        <dbReference type="ChEBI" id="CHEBI:58453"/>
        <dbReference type="EC" id="1.1.1.193"/>
    </reaction>
</comment>
<dbReference type="Gene3D" id="3.40.140.10">
    <property type="entry name" value="Cytidine Deaminase, domain 2"/>
    <property type="match status" value="1"/>
</dbReference>
<evidence type="ECO:0000256" key="14">
    <source>
        <dbReference type="PIRNR" id="PIRNR006769"/>
    </source>
</evidence>
<evidence type="ECO:0000256" key="3">
    <source>
        <dbReference type="ARBA" id="ARBA00004910"/>
    </source>
</evidence>
<dbReference type="GO" id="GO:0008703">
    <property type="term" value="F:5-amino-6-(5-phosphoribosylamino)uracil reductase activity"/>
    <property type="evidence" value="ECO:0007669"/>
    <property type="project" value="UniProtKB-EC"/>
</dbReference>
<comment type="cofactor">
    <cofactor evidence="14">
        <name>Zn(2+)</name>
        <dbReference type="ChEBI" id="CHEBI:29105"/>
    </cofactor>
    <text evidence="14">Binds 1 zinc ion.</text>
</comment>
<evidence type="ECO:0000256" key="4">
    <source>
        <dbReference type="ARBA" id="ARBA00005259"/>
    </source>
</evidence>
<dbReference type="Pfam" id="PF01872">
    <property type="entry name" value="RibD_C"/>
    <property type="match status" value="1"/>
</dbReference>
<evidence type="ECO:0000313" key="16">
    <source>
        <dbReference type="EMBL" id="MCG2624062.1"/>
    </source>
</evidence>
<evidence type="ECO:0000256" key="7">
    <source>
        <dbReference type="ARBA" id="ARBA00022723"/>
    </source>
</evidence>
<dbReference type="GO" id="GO:0008835">
    <property type="term" value="F:diaminohydroxyphosphoribosylaminopyrimidine deaminase activity"/>
    <property type="evidence" value="ECO:0007669"/>
    <property type="project" value="UniProtKB-EC"/>
</dbReference>
<evidence type="ECO:0000256" key="11">
    <source>
        <dbReference type="ARBA" id="ARBA00023268"/>
    </source>
</evidence>
<comment type="pathway">
    <text evidence="3 14">Cofactor biosynthesis; riboflavin biosynthesis; 5-amino-6-(D-ribitylamino)uracil from GTP: step 3/4.</text>
</comment>
<feature type="domain" description="CMP/dCMP-type deaminase" evidence="15">
    <location>
        <begin position="16"/>
        <end position="131"/>
    </location>
</feature>
<keyword evidence="10 14" id="KW-0560">Oxidoreductase</keyword>
<keyword evidence="6 14" id="KW-0686">Riboflavin biosynthesis</keyword>
<evidence type="ECO:0000256" key="6">
    <source>
        <dbReference type="ARBA" id="ARBA00022619"/>
    </source>
</evidence>
<dbReference type="InterPro" id="IPR024072">
    <property type="entry name" value="DHFR-like_dom_sf"/>
</dbReference>
<dbReference type="InterPro" id="IPR016192">
    <property type="entry name" value="APOBEC/CMP_deaminase_Zn-bd"/>
</dbReference>
<evidence type="ECO:0000256" key="10">
    <source>
        <dbReference type="ARBA" id="ARBA00023002"/>
    </source>
</evidence>
<organism evidence="16 17">
    <name type="scientific">Arthrobacter hankyongi</name>
    <dbReference type="NCBI Taxonomy" id="2904801"/>
    <lineage>
        <taxon>Bacteria</taxon>
        <taxon>Bacillati</taxon>
        <taxon>Actinomycetota</taxon>
        <taxon>Actinomycetes</taxon>
        <taxon>Micrococcales</taxon>
        <taxon>Micrococcaceae</taxon>
        <taxon>Arthrobacter</taxon>
    </lineage>
</organism>
<evidence type="ECO:0000256" key="13">
    <source>
        <dbReference type="ARBA" id="ARBA00049886"/>
    </source>
</evidence>
<evidence type="ECO:0000259" key="15">
    <source>
        <dbReference type="PROSITE" id="PS51747"/>
    </source>
</evidence>
<comment type="pathway">
    <text evidence="2 14">Cofactor biosynthesis; riboflavin biosynthesis; 5-amino-6-(D-ribitylamino)uracil from GTP: step 2/4.</text>
</comment>
<dbReference type="InterPro" id="IPR016193">
    <property type="entry name" value="Cytidine_deaminase-like"/>
</dbReference>
<reference evidence="16" key="1">
    <citation type="submission" date="2022-01" db="EMBL/GenBank/DDBJ databases">
        <authorList>
            <person name="Jo J.-H."/>
            <person name="Im W.-T."/>
        </authorList>
    </citation>
    <scope>NUCLEOTIDE SEQUENCE</scope>
    <source>
        <strain evidence="16">I2-34</strain>
    </source>
</reference>
<name>A0ABS9LBL0_9MICC</name>
<dbReference type="PANTHER" id="PTHR38011:SF7">
    <property type="entry name" value="2,5-DIAMINO-6-RIBOSYLAMINO-4(3H)-PYRIMIDINONE 5'-PHOSPHATE REDUCTASE"/>
    <property type="match status" value="1"/>
</dbReference>
<dbReference type="Proteomes" id="UP001165368">
    <property type="component" value="Unassembled WGS sequence"/>
</dbReference>
<comment type="caution">
    <text evidence="16">The sequence shown here is derived from an EMBL/GenBank/DDBJ whole genome shotgun (WGS) entry which is preliminary data.</text>
</comment>
<dbReference type="EMBL" id="JAKLTQ010000020">
    <property type="protein sequence ID" value="MCG2624062.1"/>
    <property type="molecule type" value="Genomic_DNA"/>
</dbReference>
<keyword evidence="14 16" id="KW-0378">Hydrolase</keyword>
<evidence type="ECO:0000256" key="12">
    <source>
        <dbReference type="ARBA" id="ARBA00049861"/>
    </source>
</evidence>
<keyword evidence="8 14" id="KW-0862">Zinc</keyword>
<dbReference type="Gene3D" id="3.40.430.10">
    <property type="entry name" value="Dihydrofolate Reductase, subunit A"/>
    <property type="match status" value="2"/>
</dbReference>
<dbReference type="PANTHER" id="PTHR38011">
    <property type="entry name" value="DIHYDROFOLATE REDUCTASE FAMILY PROTEIN (AFU_ORTHOLOGUE AFUA_8G06820)"/>
    <property type="match status" value="1"/>
</dbReference>
<evidence type="ECO:0000256" key="1">
    <source>
        <dbReference type="ARBA" id="ARBA00002151"/>
    </source>
</evidence>